<proteinExistence type="predicted"/>
<sequence length="26" mass="3072">MFDSVPKGEKRKNGTLQNLHLYLLRL</sequence>
<dbReference type="AlphaFoldDB" id="A0A0E9R556"/>
<organism evidence="1">
    <name type="scientific">Anguilla anguilla</name>
    <name type="common">European freshwater eel</name>
    <name type="synonym">Muraena anguilla</name>
    <dbReference type="NCBI Taxonomy" id="7936"/>
    <lineage>
        <taxon>Eukaryota</taxon>
        <taxon>Metazoa</taxon>
        <taxon>Chordata</taxon>
        <taxon>Craniata</taxon>
        <taxon>Vertebrata</taxon>
        <taxon>Euteleostomi</taxon>
        <taxon>Actinopterygii</taxon>
        <taxon>Neopterygii</taxon>
        <taxon>Teleostei</taxon>
        <taxon>Anguilliformes</taxon>
        <taxon>Anguillidae</taxon>
        <taxon>Anguilla</taxon>
    </lineage>
</organism>
<name>A0A0E9R556_ANGAN</name>
<reference evidence="1" key="1">
    <citation type="submission" date="2014-11" db="EMBL/GenBank/DDBJ databases">
        <authorList>
            <person name="Amaro Gonzalez C."/>
        </authorList>
    </citation>
    <scope>NUCLEOTIDE SEQUENCE</scope>
</reference>
<dbReference type="EMBL" id="GBXM01084348">
    <property type="protein sequence ID" value="JAH24229.1"/>
    <property type="molecule type" value="Transcribed_RNA"/>
</dbReference>
<protein>
    <submittedName>
        <fullName evidence="1">Uncharacterized protein</fullName>
    </submittedName>
</protein>
<accession>A0A0E9R556</accession>
<reference evidence="1" key="2">
    <citation type="journal article" date="2015" name="Fish Shellfish Immunol.">
        <title>Early steps in the European eel (Anguilla anguilla)-Vibrio vulnificus interaction in the gills: Role of the RtxA13 toxin.</title>
        <authorList>
            <person name="Callol A."/>
            <person name="Pajuelo D."/>
            <person name="Ebbesson L."/>
            <person name="Teles M."/>
            <person name="MacKenzie S."/>
            <person name="Amaro C."/>
        </authorList>
    </citation>
    <scope>NUCLEOTIDE SEQUENCE</scope>
</reference>
<evidence type="ECO:0000313" key="1">
    <source>
        <dbReference type="EMBL" id="JAH24229.1"/>
    </source>
</evidence>